<keyword evidence="7" id="KW-0808">Transferase</keyword>
<dbReference type="SMART" id="SM00119">
    <property type="entry name" value="HECTc"/>
    <property type="match status" value="1"/>
</dbReference>
<dbReference type="EC" id="2.3.2.26" evidence="4"/>
<evidence type="ECO:0000256" key="6">
    <source>
        <dbReference type="ARBA" id="ARBA00022553"/>
    </source>
</evidence>
<dbReference type="InterPro" id="IPR035983">
    <property type="entry name" value="Hect_E3_ubiquitin_ligase"/>
</dbReference>
<evidence type="ECO:0000256" key="1">
    <source>
        <dbReference type="ARBA" id="ARBA00000885"/>
    </source>
</evidence>
<dbReference type="Gene3D" id="3.90.1750.10">
    <property type="entry name" value="Hect, E3 ligase catalytic domains"/>
    <property type="match status" value="1"/>
</dbReference>
<keyword evidence="8" id="KW-0677">Repeat</keyword>
<dbReference type="PANTHER" id="PTHR46654:SF1">
    <property type="entry name" value="E3 UBIQUITIN-PROTEIN LIGASE HECTD3"/>
    <property type="match status" value="1"/>
</dbReference>
<dbReference type="PANTHER" id="PTHR46654">
    <property type="entry name" value="E3 UBIQUITIN-PROTEIN LIGASE HECTD3"/>
    <property type="match status" value="1"/>
</dbReference>
<evidence type="ECO:0000256" key="5">
    <source>
        <dbReference type="ARBA" id="ARBA00022490"/>
    </source>
</evidence>
<evidence type="ECO:0000256" key="3">
    <source>
        <dbReference type="ARBA" id="ARBA00004906"/>
    </source>
</evidence>
<protein>
    <recommendedName>
        <fullName evidence="4">HECT-type E3 ubiquitin transferase</fullName>
        <ecNumber evidence="4">2.3.2.26</ecNumber>
    </recommendedName>
</protein>
<evidence type="ECO:0000256" key="4">
    <source>
        <dbReference type="ARBA" id="ARBA00012485"/>
    </source>
</evidence>
<comment type="pathway">
    <text evidence="3">Protein modification; protein ubiquitination.</text>
</comment>
<dbReference type="EMBL" id="VXIV02003250">
    <property type="protein sequence ID" value="KAF6019217.1"/>
    <property type="molecule type" value="Genomic_DNA"/>
</dbReference>
<dbReference type="AlphaFoldDB" id="A0A7J7J081"/>
<dbReference type="Gene3D" id="3.30.2160.10">
    <property type="entry name" value="Hect, E3 ligase catalytic domain"/>
    <property type="match status" value="1"/>
</dbReference>
<proteinExistence type="predicted"/>
<dbReference type="FunFam" id="3.30.2410.10:FF:000006">
    <property type="entry name" value="probable E3 ubiquitin-protein ligase HERC1 isoform X2"/>
    <property type="match status" value="1"/>
</dbReference>
<evidence type="ECO:0000256" key="8">
    <source>
        <dbReference type="ARBA" id="ARBA00022737"/>
    </source>
</evidence>
<evidence type="ECO:0000259" key="11">
    <source>
        <dbReference type="PROSITE" id="PS50237"/>
    </source>
</evidence>
<dbReference type="SUPFAM" id="SSF56204">
    <property type="entry name" value="Hect, E3 ligase catalytic domain"/>
    <property type="match status" value="1"/>
</dbReference>
<evidence type="ECO:0000256" key="10">
    <source>
        <dbReference type="PROSITE-ProRule" id="PRU00104"/>
    </source>
</evidence>
<keyword evidence="9 10" id="KW-0833">Ubl conjugation pathway</keyword>
<gene>
    <name evidence="12" type="ORF">EB796_022520</name>
</gene>
<dbReference type="CDD" id="cd00078">
    <property type="entry name" value="HECTc"/>
    <property type="match status" value="1"/>
</dbReference>
<sequence length="524" mass="59024">MAFSGKNISKVTAGRSHSAAWATSADTSSSLGESEPFSTVPAQYTALHGIPNHRLRDRLLLLNNFSNLIYSSWRLFNLQPNSSDLGTVNSGEKCITSSAMRSILSPRVFTLPLVRTIGKTMVQGKNYGPQIVVKRIAIGGKKRPKTIFSQISSQVVKLKPADLRLPARAWKVKLIGEGADDAGGVFDDTITEMCQELQSDVSDLLIPTPNSLNDIGYNRDRYLLNPNLSDEEHMQQFKFLGILLGVAVRTKKPLDLHLAPAIWKLLAGLSLTPEDIEETDVLYMSSIRGIRDIDEQGVNEHNFHEVIPITCFESQSSDGQYVPILPGGKSMPLTFHNRKEYVERALLYRMNEFCKQAEAVRSGMASIIPLPILSFYTAERLEQLVCGIPEISVSLLKQVARYREIEEGHRLIQWLWETIECFTNAERILFLRFVCGRSRLPVNLTDIGQRLQIIRVDKDEDTLPTSQTCFFQLRIPNYSSQAVMAEKLRYAILNCRSIDMDNYMLTRNTDNTMEVEEEDDSIQG</sequence>
<comment type="caution">
    <text evidence="12">The sequence shown here is derived from an EMBL/GenBank/DDBJ whole genome shotgun (WGS) entry which is preliminary data.</text>
</comment>
<dbReference type="GO" id="GO:0005737">
    <property type="term" value="C:cytoplasm"/>
    <property type="evidence" value="ECO:0007669"/>
    <property type="project" value="UniProtKB-SubCell"/>
</dbReference>
<organism evidence="12 13">
    <name type="scientific">Bugula neritina</name>
    <name type="common">Brown bryozoan</name>
    <name type="synonym">Sertularia neritina</name>
    <dbReference type="NCBI Taxonomy" id="10212"/>
    <lineage>
        <taxon>Eukaryota</taxon>
        <taxon>Metazoa</taxon>
        <taxon>Spiralia</taxon>
        <taxon>Lophotrochozoa</taxon>
        <taxon>Bryozoa</taxon>
        <taxon>Gymnolaemata</taxon>
        <taxon>Cheilostomatida</taxon>
        <taxon>Flustrina</taxon>
        <taxon>Buguloidea</taxon>
        <taxon>Bugulidae</taxon>
        <taxon>Bugula</taxon>
    </lineage>
</organism>
<dbReference type="Proteomes" id="UP000593567">
    <property type="component" value="Unassembled WGS sequence"/>
</dbReference>
<evidence type="ECO:0000256" key="7">
    <source>
        <dbReference type="ARBA" id="ARBA00022679"/>
    </source>
</evidence>
<evidence type="ECO:0000313" key="13">
    <source>
        <dbReference type="Proteomes" id="UP000593567"/>
    </source>
</evidence>
<feature type="active site" description="Glycyl thioester intermediate" evidence="10">
    <location>
        <position position="469"/>
    </location>
</feature>
<comment type="subcellular location">
    <subcellularLocation>
        <location evidence="2">Cytoplasm</location>
    </subcellularLocation>
</comment>
<evidence type="ECO:0000313" key="12">
    <source>
        <dbReference type="EMBL" id="KAF6019217.1"/>
    </source>
</evidence>
<keyword evidence="6" id="KW-0597">Phosphoprotein</keyword>
<dbReference type="OrthoDB" id="239701at2759"/>
<dbReference type="GO" id="GO:0061630">
    <property type="term" value="F:ubiquitin protein ligase activity"/>
    <property type="evidence" value="ECO:0007669"/>
    <property type="project" value="UniProtKB-EC"/>
</dbReference>
<accession>A0A7J7J081</accession>
<dbReference type="Pfam" id="PF00632">
    <property type="entry name" value="HECT"/>
    <property type="match status" value="1"/>
</dbReference>
<comment type="catalytic activity">
    <reaction evidence="1">
        <text>S-ubiquitinyl-[E2 ubiquitin-conjugating enzyme]-L-cysteine + [acceptor protein]-L-lysine = [E2 ubiquitin-conjugating enzyme]-L-cysteine + N(6)-ubiquitinyl-[acceptor protein]-L-lysine.</text>
        <dbReference type="EC" id="2.3.2.26"/>
    </reaction>
</comment>
<evidence type="ECO:0000256" key="2">
    <source>
        <dbReference type="ARBA" id="ARBA00004496"/>
    </source>
</evidence>
<keyword evidence="5" id="KW-0963">Cytoplasm</keyword>
<feature type="domain" description="HECT" evidence="11">
    <location>
        <begin position="159"/>
        <end position="506"/>
    </location>
</feature>
<name>A0A7J7J081_BUGNE</name>
<dbReference type="PROSITE" id="PS50237">
    <property type="entry name" value="HECT"/>
    <property type="match status" value="1"/>
</dbReference>
<keyword evidence="13" id="KW-1185">Reference proteome</keyword>
<evidence type="ECO:0000256" key="9">
    <source>
        <dbReference type="ARBA" id="ARBA00022786"/>
    </source>
</evidence>
<dbReference type="Gene3D" id="3.30.2410.10">
    <property type="entry name" value="Hect, E3 ligase catalytic domain"/>
    <property type="match status" value="1"/>
</dbReference>
<reference evidence="12" key="1">
    <citation type="submission" date="2020-06" db="EMBL/GenBank/DDBJ databases">
        <title>Draft genome of Bugula neritina, a colonial animal packing powerful symbionts and potential medicines.</title>
        <authorList>
            <person name="Rayko M."/>
        </authorList>
    </citation>
    <scope>NUCLEOTIDE SEQUENCE [LARGE SCALE GENOMIC DNA]</scope>
    <source>
        <strain evidence="12">Kwan_BN1</strain>
    </source>
</reference>
<dbReference type="InterPro" id="IPR000569">
    <property type="entry name" value="HECT_dom"/>
</dbReference>
<dbReference type="InterPro" id="IPR042469">
    <property type="entry name" value="HECTD3"/>
</dbReference>